<feature type="compositionally biased region" description="Basic and acidic residues" evidence="1">
    <location>
        <begin position="77"/>
        <end position="94"/>
    </location>
</feature>
<keyword evidence="3" id="KW-1185">Reference proteome</keyword>
<accession>A0A4C1ZDB4</accession>
<organism evidence="2 3">
    <name type="scientific">Eumeta variegata</name>
    <name type="common">Bagworm moth</name>
    <name type="synonym">Eumeta japonica</name>
    <dbReference type="NCBI Taxonomy" id="151549"/>
    <lineage>
        <taxon>Eukaryota</taxon>
        <taxon>Metazoa</taxon>
        <taxon>Ecdysozoa</taxon>
        <taxon>Arthropoda</taxon>
        <taxon>Hexapoda</taxon>
        <taxon>Insecta</taxon>
        <taxon>Pterygota</taxon>
        <taxon>Neoptera</taxon>
        <taxon>Endopterygota</taxon>
        <taxon>Lepidoptera</taxon>
        <taxon>Glossata</taxon>
        <taxon>Ditrysia</taxon>
        <taxon>Tineoidea</taxon>
        <taxon>Psychidae</taxon>
        <taxon>Oiketicinae</taxon>
        <taxon>Eumeta</taxon>
    </lineage>
</organism>
<name>A0A4C1ZDB4_EUMVA</name>
<evidence type="ECO:0000313" key="3">
    <source>
        <dbReference type="Proteomes" id="UP000299102"/>
    </source>
</evidence>
<feature type="compositionally biased region" description="Gly residues" evidence="1">
    <location>
        <begin position="57"/>
        <end position="75"/>
    </location>
</feature>
<dbReference type="AlphaFoldDB" id="A0A4C1ZDB4"/>
<dbReference type="EMBL" id="BGZK01001757">
    <property type="protein sequence ID" value="GBP85748.1"/>
    <property type="molecule type" value="Genomic_DNA"/>
</dbReference>
<protein>
    <submittedName>
        <fullName evidence="2">Uncharacterized protein</fullName>
    </submittedName>
</protein>
<feature type="region of interest" description="Disordered" evidence="1">
    <location>
        <begin position="1"/>
        <end position="94"/>
    </location>
</feature>
<gene>
    <name evidence="2" type="ORF">EVAR_97244_1</name>
</gene>
<comment type="caution">
    <text evidence="2">The sequence shown here is derived from an EMBL/GenBank/DDBJ whole genome shotgun (WGS) entry which is preliminary data.</text>
</comment>
<evidence type="ECO:0000313" key="2">
    <source>
        <dbReference type="EMBL" id="GBP85748.1"/>
    </source>
</evidence>
<sequence length="94" mass="10389">MKRSGVPLEGCPLSPSVHVRRGKKENLSIENIPPSPSPETSQYNRESYEGKKAEVGIVGGKTGELGKGTGKGNLGKEGQKERKAWEARREKWWK</sequence>
<dbReference type="Proteomes" id="UP000299102">
    <property type="component" value="Unassembled WGS sequence"/>
</dbReference>
<reference evidence="2 3" key="1">
    <citation type="journal article" date="2019" name="Commun. Biol.">
        <title>The bagworm genome reveals a unique fibroin gene that provides high tensile strength.</title>
        <authorList>
            <person name="Kono N."/>
            <person name="Nakamura H."/>
            <person name="Ohtoshi R."/>
            <person name="Tomita M."/>
            <person name="Numata K."/>
            <person name="Arakawa K."/>
        </authorList>
    </citation>
    <scope>NUCLEOTIDE SEQUENCE [LARGE SCALE GENOMIC DNA]</scope>
</reference>
<proteinExistence type="predicted"/>
<evidence type="ECO:0000256" key="1">
    <source>
        <dbReference type="SAM" id="MobiDB-lite"/>
    </source>
</evidence>